<dbReference type="AlphaFoldDB" id="A0A183DA98"/>
<keyword evidence="1" id="KW-0732">Signal</keyword>
<feature type="chain" id="PRO_5043138650" evidence="1">
    <location>
        <begin position="29"/>
        <end position="130"/>
    </location>
</feature>
<evidence type="ECO:0000313" key="2">
    <source>
        <dbReference type="EMBL" id="VDK51570.1"/>
    </source>
</evidence>
<evidence type="ECO:0000256" key="1">
    <source>
        <dbReference type="SAM" id="SignalP"/>
    </source>
</evidence>
<sequence>MSAGRTMVATIAVLLLHIAPVFLHLTTAYDQHAVQAFIALKRVLEYLQEFGYLPEPAHGVGAMLSETVVEEAIRELQIYGKVPRIEKHSREYVPRIVEFRKSLAQNALFVLTVYVLNNDDVYKDYQMWIG</sequence>
<evidence type="ECO:0000313" key="4">
    <source>
        <dbReference type="WBParaSite" id="GPUH_0000564701-mRNA-1"/>
    </source>
</evidence>
<keyword evidence="3" id="KW-1185">Reference proteome</keyword>
<gene>
    <name evidence="2" type="ORF">GPUH_LOCUS5639</name>
</gene>
<name>A0A183DA98_9BILA</name>
<dbReference type="OrthoDB" id="406838at2759"/>
<organism evidence="4">
    <name type="scientific">Gongylonema pulchrum</name>
    <dbReference type="NCBI Taxonomy" id="637853"/>
    <lineage>
        <taxon>Eukaryota</taxon>
        <taxon>Metazoa</taxon>
        <taxon>Ecdysozoa</taxon>
        <taxon>Nematoda</taxon>
        <taxon>Chromadorea</taxon>
        <taxon>Rhabditida</taxon>
        <taxon>Spirurina</taxon>
        <taxon>Spiruromorpha</taxon>
        <taxon>Spiruroidea</taxon>
        <taxon>Gongylonematidae</taxon>
        <taxon>Gongylonema</taxon>
    </lineage>
</organism>
<accession>A0A183DA98</accession>
<reference evidence="4" key="1">
    <citation type="submission" date="2016-06" db="UniProtKB">
        <authorList>
            <consortium name="WormBaseParasite"/>
        </authorList>
    </citation>
    <scope>IDENTIFICATION</scope>
</reference>
<protein>
    <submittedName>
        <fullName evidence="4">ANF_receptor domain-containing protein</fullName>
    </submittedName>
</protein>
<proteinExistence type="predicted"/>
<feature type="signal peptide" evidence="1">
    <location>
        <begin position="1"/>
        <end position="28"/>
    </location>
</feature>
<dbReference type="Proteomes" id="UP000271098">
    <property type="component" value="Unassembled WGS sequence"/>
</dbReference>
<dbReference type="EMBL" id="UYRT01012224">
    <property type="protein sequence ID" value="VDK51570.1"/>
    <property type="molecule type" value="Genomic_DNA"/>
</dbReference>
<reference evidence="2 3" key="2">
    <citation type="submission" date="2018-11" db="EMBL/GenBank/DDBJ databases">
        <authorList>
            <consortium name="Pathogen Informatics"/>
        </authorList>
    </citation>
    <scope>NUCLEOTIDE SEQUENCE [LARGE SCALE GENOMIC DNA]</scope>
</reference>
<evidence type="ECO:0000313" key="3">
    <source>
        <dbReference type="Proteomes" id="UP000271098"/>
    </source>
</evidence>
<dbReference type="WBParaSite" id="GPUH_0000564701-mRNA-1">
    <property type="protein sequence ID" value="GPUH_0000564701-mRNA-1"/>
    <property type="gene ID" value="GPUH_0000564701"/>
</dbReference>